<dbReference type="InterPro" id="IPR019734">
    <property type="entry name" value="TPR_rpt"/>
</dbReference>
<dbReference type="PROSITE" id="PS51257">
    <property type="entry name" value="PROKAR_LIPOPROTEIN"/>
    <property type="match status" value="1"/>
</dbReference>
<dbReference type="RefSeq" id="WP_304181295.1">
    <property type="nucleotide sequence ID" value="NZ_DRGM01000079.1"/>
</dbReference>
<feature type="chain" id="PRO_5030800669" description="Tetratricopeptide repeat protein 21A/21B second ARM domain-containing protein" evidence="2">
    <location>
        <begin position="21"/>
        <end position="381"/>
    </location>
</feature>
<dbReference type="PROSITE" id="PS50005">
    <property type="entry name" value="TPR"/>
    <property type="match status" value="1"/>
</dbReference>
<sequence>MKLYFSLLLICLLTACKSTEQPTTVTPMLTSLLNHTLFELQQVPTEQVIFQLSNHEAKTFLAYVDNQRLAGLTDDIILYNYIERGFSNFSYHGDTLTAQQTLELAHGNCISLAILTQAYANLIDLETGFQEMTSQPVYAKEGNLVFIANHFRTKLYRPFIEEEGQITFIRPGVLIDYFPSRGSFYVGSASYDDLIAKYYSNLAADALLESDYNQVYSLLMKANQYTPNDAELFNLAAILHRRVNDQATSQRIYQTALDQQLQSLNLLSNYKVLAEDTGNEMLVEQINSLLGAQEKDPYELIALGESEALSGRLMSAKKHIDAAIDKAPYLADPYVALAKIRYQQGNLNDAQKLLKQAIQLARDQQQRSVYAAKLASIESKE</sequence>
<protein>
    <recommendedName>
        <fullName evidence="3">Tetratricopeptide repeat protein 21A/21B second ARM domain-containing protein</fullName>
    </recommendedName>
</protein>
<evidence type="ECO:0000256" key="2">
    <source>
        <dbReference type="SAM" id="SignalP"/>
    </source>
</evidence>
<keyword evidence="1" id="KW-0802">TPR repeat</keyword>
<dbReference type="AlphaFoldDB" id="A0A7V1CY25"/>
<evidence type="ECO:0000313" key="4">
    <source>
        <dbReference type="EMBL" id="HEA16294.1"/>
    </source>
</evidence>
<dbReference type="InterPro" id="IPR056832">
    <property type="entry name" value="ARM_TT21_2nd"/>
</dbReference>
<accession>A0A7V1CY25</accession>
<comment type="caution">
    <text evidence="4">The sequence shown here is derived from an EMBL/GenBank/DDBJ whole genome shotgun (WGS) entry which is preliminary data.</text>
</comment>
<dbReference type="Pfam" id="PF25060">
    <property type="entry name" value="ARM_TT21_2nd"/>
    <property type="match status" value="1"/>
</dbReference>
<feature type="domain" description="Tetratricopeptide repeat protein 21A/21B second ARM" evidence="3">
    <location>
        <begin position="217"/>
        <end position="360"/>
    </location>
</feature>
<gene>
    <name evidence="4" type="ORF">ENH88_07580</name>
</gene>
<organism evidence="4">
    <name type="scientific">Pseudoalteromonas prydzensis</name>
    <dbReference type="NCBI Taxonomy" id="182141"/>
    <lineage>
        <taxon>Bacteria</taxon>
        <taxon>Pseudomonadati</taxon>
        <taxon>Pseudomonadota</taxon>
        <taxon>Gammaproteobacteria</taxon>
        <taxon>Alteromonadales</taxon>
        <taxon>Pseudoalteromonadaceae</taxon>
        <taxon>Pseudoalteromonas</taxon>
    </lineage>
</organism>
<keyword evidence="2" id="KW-0732">Signal</keyword>
<name>A0A7V1CY25_9GAMM</name>
<evidence type="ECO:0000259" key="3">
    <source>
        <dbReference type="Pfam" id="PF25060"/>
    </source>
</evidence>
<feature type="repeat" description="TPR" evidence="1">
    <location>
        <begin position="331"/>
        <end position="364"/>
    </location>
</feature>
<evidence type="ECO:0000256" key="1">
    <source>
        <dbReference type="PROSITE-ProRule" id="PRU00339"/>
    </source>
</evidence>
<dbReference type="EMBL" id="DRGM01000079">
    <property type="protein sequence ID" value="HEA16294.1"/>
    <property type="molecule type" value="Genomic_DNA"/>
</dbReference>
<reference evidence="4" key="1">
    <citation type="journal article" date="2020" name="mSystems">
        <title>Genome- and Community-Level Interaction Insights into Carbon Utilization and Element Cycling Functions of Hydrothermarchaeota in Hydrothermal Sediment.</title>
        <authorList>
            <person name="Zhou Z."/>
            <person name="Liu Y."/>
            <person name="Xu W."/>
            <person name="Pan J."/>
            <person name="Luo Z.H."/>
            <person name="Li M."/>
        </authorList>
    </citation>
    <scope>NUCLEOTIDE SEQUENCE [LARGE SCALE GENOMIC DNA]</scope>
    <source>
        <strain evidence="4">HyVt-346</strain>
    </source>
</reference>
<dbReference type="Gene3D" id="1.25.40.10">
    <property type="entry name" value="Tetratricopeptide repeat domain"/>
    <property type="match status" value="1"/>
</dbReference>
<dbReference type="SUPFAM" id="SSF48452">
    <property type="entry name" value="TPR-like"/>
    <property type="match status" value="1"/>
</dbReference>
<proteinExistence type="predicted"/>
<feature type="signal peptide" evidence="2">
    <location>
        <begin position="1"/>
        <end position="20"/>
    </location>
</feature>
<dbReference type="Proteomes" id="UP000886188">
    <property type="component" value="Unassembled WGS sequence"/>
</dbReference>
<dbReference type="InterPro" id="IPR011990">
    <property type="entry name" value="TPR-like_helical_dom_sf"/>
</dbReference>